<gene>
    <name evidence="8" type="ORF">SU9_014145</name>
</gene>
<feature type="region of interest" description="Disordered" evidence="5">
    <location>
        <begin position="390"/>
        <end position="409"/>
    </location>
</feature>
<dbReference type="GO" id="GO:0003677">
    <property type="term" value="F:DNA binding"/>
    <property type="evidence" value="ECO:0007669"/>
    <property type="project" value="UniProtKB-KW"/>
</dbReference>
<evidence type="ECO:0000256" key="4">
    <source>
        <dbReference type="ARBA" id="ARBA00023172"/>
    </source>
</evidence>
<keyword evidence="9" id="KW-1185">Reference proteome</keyword>
<dbReference type="InterPro" id="IPR010095">
    <property type="entry name" value="Cas12f1-like_TNB"/>
</dbReference>
<evidence type="ECO:0000256" key="3">
    <source>
        <dbReference type="ARBA" id="ARBA00023125"/>
    </source>
</evidence>
<evidence type="ECO:0000256" key="1">
    <source>
        <dbReference type="ARBA" id="ARBA00008761"/>
    </source>
</evidence>
<evidence type="ECO:0000313" key="9">
    <source>
        <dbReference type="Proteomes" id="UP000009036"/>
    </source>
</evidence>
<evidence type="ECO:0000313" key="8">
    <source>
        <dbReference type="EMBL" id="QTZ92477.1"/>
    </source>
</evidence>
<dbReference type="GO" id="GO:0006310">
    <property type="term" value="P:DNA recombination"/>
    <property type="evidence" value="ECO:0007669"/>
    <property type="project" value="UniProtKB-KW"/>
</dbReference>
<keyword evidence="3" id="KW-0238">DNA-binding</keyword>
<reference evidence="8" key="2">
    <citation type="submission" date="2021-04" db="EMBL/GenBank/DDBJ databases">
        <authorList>
            <person name="Wen M.-L."/>
            <person name="Han X.-L."/>
            <person name="Xiong J."/>
        </authorList>
    </citation>
    <scope>NUCLEOTIDE SEQUENCE</scope>
    <source>
        <strain evidence="8">AGR0001</strain>
    </source>
</reference>
<dbReference type="Pfam" id="PF01385">
    <property type="entry name" value="OrfB_IS605"/>
    <property type="match status" value="1"/>
</dbReference>
<sequence>MTAAAMTEDAGYARWTFRLRVSSTARTALRGEWDRCRWVWNECVAKSKQTHQWNKRRCEGVDKRTCGPAQLDKMLTEARQRTAWLGEGSSVAQQQVIRDFGKSRARAQKDIREGLPMRQRAGLPRWKKKREALPSLNYTRRGFRLKDGRLHLAGGIVLTPVWSRDLPADPSSVRVYQDSTGAWYCSFVVAAEAEPLPSTGRVIGIDWGVKETATTTSDDHDLPHAQHGRTAAQKLARYQRMMARRKPRKGQAASNGYREAKRQTAKLHKKVARQRQDTARKWAKKVVRDHDALAVEDFRPKFLAKTTMARKAADAAISATKTALVEMGRKHGRAVHLVHPAHTTMDCARCGARTKHALPLSMRTYACTACGAISPRDKNSARVMLARAGLNPAGADRGSPDQAQPGPAA</sequence>
<accession>A0A8B1NNB5</accession>
<feature type="domain" description="Cas12f1-like TNB" evidence="7">
    <location>
        <begin position="324"/>
        <end position="383"/>
    </location>
</feature>
<comment type="similarity">
    <text evidence="1">In the C-terminal section; belongs to the transposase 35 family.</text>
</comment>
<feature type="region of interest" description="Disordered" evidence="5">
    <location>
        <begin position="244"/>
        <end position="278"/>
    </location>
</feature>
<dbReference type="KEGG" id="sauh:SU9_014145"/>
<evidence type="ECO:0000256" key="5">
    <source>
        <dbReference type="SAM" id="MobiDB-lite"/>
    </source>
</evidence>
<proteinExistence type="inferred from homology"/>
<evidence type="ECO:0000259" key="7">
    <source>
        <dbReference type="Pfam" id="PF07282"/>
    </source>
</evidence>
<feature type="compositionally biased region" description="Basic residues" evidence="5">
    <location>
        <begin position="263"/>
        <end position="273"/>
    </location>
</feature>
<keyword evidence="4" id="KW-0233">DNA recombination</keyword>
<keyword evidence="2" id="KW-0815">Transposition</keyword>
<protein>
    <submittedName>
        <fullName evidence="8">Transposase</fullName>
    </submittedName>
</protein>
<dbReference type="GO" id="GO:0032196">
    <property type="term" value="P:transposition"/>
    <property type="evidence" value="ECO:0007669"/>
    <property type="project" value="UniProtKB-KW"/>
</dbReference>
<reference evidence="8" key="1">
    <citation type="journal article" date="2012" name="J. Bacteriol.">
        <title>Genome Sequence of Streptomyces auratus Strain AGR0001, a Phoslactomycin-Producing Actinomycete.</title>
        <authorList>
            <person name="Han X."/>
            <person name="Li M."/>
            <person name="Ding Z."/>
            <person name="Zhao J."/>
            <person name="Ji K."/>
            <person name="Wen M."/>
            <person name="Lu T."/>
        </authorList>
    </citation>
    <scope>NUCLEOTIDE SEQUENCE</scope>
    <source>
        <strain evidence="8">AGR0001</strain>
    </source>
</reference>
<organism evidence="8 9">
    <name type="scientific">Streptomyces auratus AGR0001</name>
    <dbReference type="NCBI Taxonomy" id="1160718"/>
    <lineage>
        <taxon>Bacteria</taxon>
        <taxon>Bacillati</taxon>
        <taxon>Actinomycetota</taxon>
        <taxon>Actinomycetes</taxon>
        <taxon>Kitasatosporales</taxon>
        <taxon>Streptomycetaceae</taxon>
        <taxon>Streptomyces</taxon>
    </lineage>
</organism>
<evidence type="ECO:0000256" key="2">
    <source>
        <dbReference type="ARBA" id="ARBA00022578"/>
    </source>
</evidence>
<dbReference type="AlphaFoldDB" id="A0A8B1NNB5"/>
<evidence type="ECO:0000259" key="6">
    <source>
        <dbReference type="Pfam" id="PF01385"/>
    </source>
</evidence>
<dbReference type="RefSeq" id="WP_040900559.1">
    <property type="nucleotide sequence ID" value="NZ_CP072931.1"/>
</dbReference>
<dbReference type="InterPro" id="IPR001959">
    <property type="entry name" value="Transposase"/>
</dbReference>
<dbReference type="Pfam" id="PF07282">
    <property type="entry name" value="Cas12f1-like_TNB"/>
    <property type="match status" value="1"/>
</dbReference>
<dbReference type="Proteomes" id="UP000009036">
    <property type="component" value="Chromosome"/>
</dbReference>
<dbReference type="NCBIfam" id="NF040570">
    <property type="entry name" value="guided_TnpB"/>
    <property type="match status" value="1"/>
</dbReference>
<dbReference type="EMBL" id="CP072931">
    <property type="protein sequence ID" value="QTZ92477.1"/>
    <property type="molecule type" value="Genomic_DNA"/>
</dbReference>
<feature type="domain" description="Probable transposase IS891/IS1136/IS1341" evidence="6">
    <location>
        <begin position="188"/>
        <end position="298"/>
    </location>
</feature>
<name>A0A8B1NNB5_9ACTN</name>
<dbReference type="OrthoDB" id="6230307at2"/>